<proteinExistence type="predicted"/>
<evidence type="ECO:0000256" key="6">
    <source>
        <dbReference type="ARBA" id="ARBA00022946"/>
    </source>
</evidence>
<keyword evidence="8" id="KW-0496">Mitochondrion</keyword>
<dbReference type="CDD" id="cd18102">
    <property type="entry name" value="Trm10_MRRP1"/>
    <property type="match status" value="1"/>
</dbReference>
<keyword evidence="6" id="KW-0809">Transit peptide</keyword>
<keyword evidence="4" id="KW-0949">S-adenosyl-L-methionine</keyword>
<evidence type="ECO:0000256" key="5">
    <source>
        <dbReference type="ARBA" id="ARBA00022694"/>
    </source>
</evidence>
<dbReference type="Proteomes" id="UP000198287">
    <property type="component" value="Unassembled WGS sequence"/>
</dbReference>
<dbReference type="GO" id="GO:0008168">
    <property type="term" value="F:methyltransferase activity"/>
    <property type="evidence" value="ECO:0007669"/>
    <property type="project" value="UniProtKB-KW"/>
</dbReference>
<dbReference type="GO" id="GO:0005654">
    <property type="term" value="C:nucleoplasm"/>
    <property type="evidence" value="ECO:0007669"/>
    <property type="project" value="TreeGrafter"/>
</dbReference>
<keyword evidence="3" id="KW-0808">Transferase</keyword>
<protein>
    <recommendedName>
        <fullName evidence="9">RNA (guanine-9-)-methyltransferase domain-containing protein 1</fullName>
    </recommendedName>
</protein>
<dbReference type="STRING" id="158441.A0A226F460"/>
<keyword evidence="5" id="KW-0819">tRNA processing</keyword>
<dbReference type="OrthoDB" id="9976048at2759"/>
<dbReference type="EMBL" id="LNIX01000001">
    <property type="protein sequence ID" value="OXA64247.1"/>
    <property type="molecule type" value="Genomic_DNA"/>
</dbReference>
<gene>
    <name evidence="12" type="ORF">Fcan01_03749</name>
</gene>
<keyword evidence="7" id="KW-0175">Coiled coil</keyword>
<evidence type="ECO:0000256" key="2">
    <source>
        <dbReference type="ARBA" id="ARBA00022603"/>
    </source>
</evidence>
<keyword evidence="13" id="KW-1185">Reference proteome</keyword>
<evidence type="ECO:0000256" key="3">
    <source>
        <dbReference type="ARBA" id="ARBA00022679"/>
    </source>
</evidence>
<feature type="region of interest" description="Disordered" evidence="10">
    <location>
        <begin position="60"/>
        <end position="107"/>
    </location>
</feature>
<dbReference type="GO" id="GO:0070131">
    <property type="term" value="P:positive regulation of mitochondrial translation"/>
    <property type="evidence" value="ECO:0007669"/>
    <property type="project" value="TreeGrafter"/>
</dbReference>
<dbReference type="PANTHER" id="PTHR13563">
    <property type="entry name" value="TRNA (GUANINE-9-) METHYLTRANSFERASE"/>
    <property type="match status" value="1"/>
</dbReference>
<evidence type="ECO:0000256" key="8">
    <source>
        <dbReference type="ARBA" id="ARBA00023128"/>
    </source>
</evidence>
<dbReference type="PROSITE" id="PS51675">
    <property type="entry name" value="SAM_MT_TRM10"/>
    <property type="match status" value="1"/>
</dbReference>
<evidence type="ECO:0000313" key="12">
    <source>
        <dbReference type="EMBL" id="OXA64247.1"/>
    </source>
</evidence>
<dbReference type="InterPro" id="IPR038459">
    <property type="entry name" value="MT_TRM10-typ_sf"/>
</dbReference>
<evidence type="ECO:0000313" key="13">
    <source>
        <dbReference type="Proteomes" id="UP000198287"/>
    </source>
</evidence>
<organism evidence="12 13">
    <name type="scientific">Folsomia candida</name>
    <name type="common">Springtail</name>
    <dbReference type="NCBI Taxonomy" id="158441"/>
    <lineage>
        <taxon>Eukaryota</taxon>
        <taxon>Metazoa</taxon>
        <taxon>Ecdysozoa</taxon>
        <taxon>Arthropoda</taxon>
        <taxon>Hexapoda</taxon>
        <taxon>Collembola</taxon>
        <taxon>Entomobryomorpha</taxon>
        <taxon>Isotomoidea</taxon>
        <taxon>Isotomidae</taxon>
        <taxon>Proisotominae</taxon>
        <taxon>Folsomia</taxon>
    </lineage>
</organism>
<comment type="subcellular location">
    <subcellularLocation>
        <location evidence="1">Mitochondrion</location>
    </subcellularLocation>
</comment>
<dbReference type="GO" id="GO:0000049">
    <property type="term" value="F:tRNA binding"/>
    <property type="evidence" value="ECO:0007669"/>
    <property type="project" value="TreeGrafter"/>
</dbReference>
<evidence type="ECO:0000256" key="10">
    <source>
        <dbReference type="SAM" id="MobiDB-lite"/>
    </source>
</evidence>
<evidence type="ECO:0000256" key="7">
    <source>
        <dbReference type="ARBA" id="ARBA00023054"/>
    </source>
</evidence>
<dbReference type="OMA" id="FLFINEM"/>
<feature type="compositionally biased region" description="Basic and acidic residues" evidence="10">
    <location>
        <begin position="67"/>
        <end position="76"/>
    </location>
</feature>
<feature type="compositionally biased region" description="Low complexity" evidence="10">
    <location>
        <begin position="509"/>
        <end position="526"/>
    </location>
</feature>
<dbReference type="GO" id="GO:0005739">
    <property type="term" value="C:mitochondrion"/>
    <property type="evidence" value="ECO:0007669"/>
    <property type="project" value="UniProtKB-SubCell"/>
</dbReference>
<dbReference type="InterPro" id="IPR007356">
    <property type="entry name" value="tRNA_m1G_MeTrfase_euk"/>
</dbReference>
<feature type="domain" description="SAM-dependent MTase TRM10-type" evidence="11">
    <location>
        <begin position="242"/>
        <end position="436"/>
    </location>
</feature>
<keyword evidence="2" id="KW-0489">Methyltransferase</keyword>
<sequence>MLGRLGSVGRVCPLVNHQRLLNNLLGRTYTSAVLGRRTDPGGGAKLKASLSSYACQHRLFSSGSRPLPDHESREELTQSSPPPPPEMSKDPAVEALRSSSSADETDATEFTLMLTDEEMDQLTGGDEELVKKVKYIQLEHEVYRQEGINVPSKVGPKQWKELLALPSPGSRRRHYNFLFINEMKSQNERIKKQQRREERMKVLEESGQMWGERGDDPNGVIYGLGRNSLFLRLYDTTVNRFHHNKVAQAMRFGRPLVLDCSYDEFMTPRESKNCAKQIELMLSQNRSHNEPFDLHLCNASRDSRLMQYLIKINPALYDDTHPIHVTDKSYLDVFPHKELVYLTPNAREELEEFSEDEIYIIGAMVDRSDPRPLSMAKAKRENLRMKKLPLDKHLVWGLGGKSLTINQMVAIMLDIRATGGDWKVALDHVPKRKLNRDFHPYPNQINDGNKYPENIHEFSRPQHPSRHEHRSPVLEDFEFNNRRKGFRGYDTSSSGSNHRPHKYQVRLNEGNNNYQNSNNKNKSKISARSLFDD</sequence>
<dbReference type="InterPro" id="IPR028564">
    <property type="entry name" value="MT_TRM10-typ"/>
</dbReference>
<feature type="region of interest" description="Disordered" evidence="10">
    <location>
        <begin position="509"/>
        <end position="533"/>
    </location>
</feature>
<dbReference type="PANTHER" id="PTHR13563:SF5">
    <property type="entry name" value="TRNA METHYLTRANSFERASE 10 HOMOLOG C"/>
    <property type="match status" value="1"/>
</dbReference>
<evidence type="ECO:0000259" key="11">
    <source>
        <dbReference type="PROSITE" id="PS51675"/>
    </source>
</evidence>
<evidence type="ECO:0000256" key="1">
    <source>
        <dbReference type="ARBA" id="ARBA00004173"/>
    </source>
</evidence>
<dbReference type="AlphaFoldDB" id="A0A226F460"/>
<dbReference type="GO" id="GO:0032259">
    <property type="term" value="P:methylation"/>
    <property type="evidence" value="ECO:0007669"/>
    <property type="project" value="UniProtKB-KW"/>
</dbReference>
<accession>A0A226F460</accession>
<comment type="caution">
    <text evidence="12">The sequence shown here is derived from an EMBL/GenBank/DDBJ whole genome shotgun (WGS) entry which is preliminary data.</text>
</comment>
<dbReference type="GO" id="GO:0097745">
    <property type="term" value="P:mitochondrial tRNA 5'-end processing"/>
    <property type="evidence" value="ECO:0007669"/>
    <property type="project" value="TreeGrafter"/>
</dbReference>
<feature type="region of interest" description="Disordered" evidence="10">
    <location>
        <begin position="437"/>
        <end position="475"/>
    </location>
</feature>
<reference evidence="12 13" key="1">
    <citation type="submission" date="2015-12" db="EMBL/GenBank/DDBJ databases">
        <title>The genome of Folsomia candida.</title>
        <authorList>
            <person name="Faddeeva A."/>
            <person name="Derks M.F."/>
            <person name="Anvar Y."/>
            <person name="Smit S."/>
            <person name="Van Straalen N."/>
            <person name="Roelofs D."/>
        </authorList>
    </citation>
    <scope>NUCLEOTIDE SEQUENCE [LARGE SCALE GENOMIC DNA]</scope>
    <source>
        <strain evidence="12 13">VU population</strain>
        <tissue evidence="12">Whole body</tissue>
    </source>
</reference>
<dbReference type="InterPro" id="IPR025812">
    <property type="entry name" value="Trm10_C_MTase_dom"/>
</dbReference>
<evidence type="ECO:0000256" key="4">
    <source>
        <dbReference type="ARBA" id="ARBA00022691"/>
    </source>
</evidence>
<evidence type="ECO:0000256" key="9">
    <source>
        <dbReference type="ARBA" id="ARBA00029803"/>
    </source>
</evidence>
<dbReference type="Gene3D" id="3.40.1280.30">
    <property type="match status" value="1"/>
</dbReference>
<name>A0A226F460_FOLCA</name>